<dbReference type="Pfam" id="PF01363">
    <property type="entry name" value="FYVE"/>
    <property type="match status" value="1"/>
</dbReference>
<keyword evidence="9" id="KW-0472">Membrane</keyword>
<feature type="binding site" evidence="12">
    <location>
        <begin position="401"/>
        <end position="407"/>
    </location>
    <ligand>
        <name>substrate</name>
    </ligand>
</feature>
<evidence type="ECO:0000313" key="18">
    <source>
        <dbReference type="Ensembl" id="ENSNNAP00000028045.1"/>
    </source>
</evidence>
<gene>
    <name evidence="18" type="primary">MTMR3</name>
</gene>
<dbReference type="SUPFAM" id="SSF57903">
    <property type="entry name" value="FYVE/PHD zinc finger"/>
    <property type="match status" value="1"/>
</dbReference>
<evidence type="ECO:0000259" key="17">
    <source>
        <dbReference type="PROSITE" id="PS51339"/>
    </source>
</evidence>
<evidence type="ECO:0000256" key="13">
    <source>
        <dbReference type="PROSITE-ProRule" id="PRU00091"/>
    </source>
</evidence>
<dbReference type="InterPro" id="IPR030564">
    <property type="entry name" value="Myotubularin"/>
</dbReference>
<keyword evidence="5 13" id="KW-0863">Zinc-finger</keyword>
<feature type="region of interest" description="Disordered" evidence="15">
    <location>
        <begin position="578"/>
        <end position="632"/>
    </location>
</feature>
<evidence type="ECO:0000256" key="10">
    <source>
        <dbReference type="ARBA" id="ARBA00032571"/>
    </source>
</evidence>
<dbReference type="EC" id="3.1.3.95" evidence="3"/>
<dbReference type="AlphaFoldDB" id="A0A8C6YFI5"/>
<evidence type="ECO:0000256" key="1">
    <source>
        <dbReference type="ARBA" id="ARBA00004370"/>
    </source>
</evidence>
<feature type="compositionally biased region" description="Acidic residues" evidence="15">
    <location>
        <begin position="782"/>
        <end position="791"/>
    </location>
</feature>
<dbReference type="GO" id="GO:0019903">
    <property type="term" value="F:protein phosphatase binding"/>
    <property type="evidence" value="ECO:0007669"/>
    <property type="project" value="UniProtKB-ARBA"/>
</dbReference>
<dbReference type="InterPro" id="IPR029021">
    <property type="entry name" value="Prot-tyrosine_phosphatase-like"/>
</dbReference>
<feature type="binding site" evidence="12">
    <location>
        <begin position="314"/>
        <end position="317"/>
    </location>
    <ligand>
        <name>substrate</name>
    </ligand>
</feature>
<dbReference type="PROSITE" id="PS50178">
    <property type="entry name" value="ZF_FYVE"/>
    <property type="match status" value="1"/>
</dbReference>
<dbReference type="GO" id="GO:0061952">
    <property type="term" value="P:midbody abscission"/>
    <property type="evidence" value="ECO:0007669"/>
    <property type="project" value="UniProtKB-ARBA"/>
</dbReference>
<feature type="domain" description="Myotubularin phosphatase" evidence="17">
    <location>
        <begin position="149"/>
        <end position="564"/>
    </location>
</feature>
<dbReference type="InterPro" id="IPR016130">
    <property type="entry name" value="Tyr_Pase_AS"/>
</dbReference>
<feature type="coiled-coil region" evidence="14">
    <location>
        <begin position="918"/>
        <end position="945"/>
    </location>
</feature>
<dbReference type="GO" id="GO:0060090">
    <property type="term" value="F:molecular adaptor activity"/>
    <property type="evidence" value="ECO:0007669"/>
    <property type="project" value="UniProtKB-ARBA"/>
</dbReference>
<dbReference type="GO" id="GO:0052629">
    <property type="term" value="F:phosphatidylinositol-3,5-bisphosphate 3-phosphatase activity"/>
    <property type="evidence" value="ECO:0007669"/>
    <property type="project" value="UniProtKB-EC"/>
</dbReference>
<protein>
    <recommendedName>
        <fullName evidence="3">phosphatidylinositol-3,5-bisphosphate 3-phosphatase</fullName>
        <ecNumber evidence="3">3.1.3.95</ecNumber>
    </recommendedName>
    <alternativeName>
        <fullName evidence="10">Phosphatidylinositol-3,5-bisphosphate 3-phosphatase</fullName>
    </alternativeName>
</protein>
<keyword evidence="8" id="KW-0443">Lipid metabolism</keyword>
<dbReference type="PROSITE" id="PS51339">
    <property type="entry name" value="PPASE_MYOTUBULARIN"/>
    <property type="match status" value="1"/>
</dbReference>
<feature type="binding site" evidence="12">
    <location>
        <begin position="339"/>
        <end position="340"/>
    </location>
    <ligand>
        <name>substrate</name>
    </ligand>
</feature>
<dbReference type="FunFam" id="3.30.40.10:FF:000073">
    <property type="entry name" value="myotubularin-related protein 4 isoform X2"/>
    <property type="match status" value="1"/>
</dbReference>
<feature type="compositionally biased region" description="Basic and acidic residues" evidence="15">
    <location>
        <begin position="671"/>
        <end position="707"/>
    </location>
</feature>
<dbReference type="GO" id="GO:0005829">
    <property type="term" value="C:cytosol"/>
    <property type="evidence" value="ECO:0007669"/>
    <property type="project" value="UniProtKB-ARBA"/>
</dbReference>
<sequence length="1057" mass="118605">RSAELPPAYQILRSRGKRIFPLSLQVPFLELHGESTEYVGRADDAVIALSNYRLHIKFKESVVNVPLQLIESVECRDIFQLHLTCKDCKVIRCQFSTFEQCQEWLKRLNNAIRPPSKIEDVFSFAYHAWCMEVYASEKEQHGDLCRPGEHVTSRFKNEVERMGFDMNNAWRISNINEKYKLCSSYPQELIVPVWITDKELESVANFRSWKRIPVVVYRHQNNGAVISRCGQPEVSWWGWRNADDEHLVQSVAKACASDSKSSSGKLLPCNDLSVLPVPSSDSSISNASGAESLAIQPQKLLILDARSYTAAVANRAKGGGCECPEYYPNCEVVFMGMANIHSIRKSFQSLRLLCTQMPDPGNWLSALESTKWLQHLSVLLKSALLVVHAVDRDQRPVLVHCSDGWDRTPQIVALSKLLLDPYYRTVEGFQVLVEMEWLDFGHKFADRCGHGENSDDLNERCPVFLQWLDCVHQLQRQFPCSFEFNEAFLVKLVQHTYSCLFGTFLCNNAKERGEKHTQERTCSVWSLLRGGNKAFKNLLYSSQSESVLYPVCHVRNLMLWSAMYLPCSSPSTPVDDTCAPYPVPGSNPEDQPLSRLPKTRSFDNLTTACDSSAPTTNRRSSDPSLNEKWQEHRRSLELSNLGNPGDDLFEGESLGKQGRTLIGMENILQEATKEEGSLEENTRCSQERAGKEGEGDLPLDKEHRTEHLTGPATVCEKSDPDAEPLLDNPVSSQQVVSQGASELHGQEKGHPAVPCTVQKPTQGGELPLGFWDNPGKSKVSREEEEEEEEGDNTSSSSAEAENAPSPAHPIPPLPVGLEAATPNMESSTETLTETGVRAERAQKASSHWHHPADNSVSDLSQMISTPPHLRNLHHKWVQAIPGRQQTGGSPDQPARNHLDDDGMPIYADVIQQRLRQIESGHQQEVESLKKQVQELKSRLESQYLNSSLRFNGDTEIFSEASWEQVDKQDTEVTRWLPDHLAAHCYGCDSVFWLVSRKHHCRNCGNVFCSSCCNQKAPVPSQQLFEPSRVCKTCYSSLHPSSASLDLELDKPIAATSN</sequence>
<evidence type="ECO:0000256" key="12">
    <source>
        <dbReference type="PIRSR" id="PIRSR630564-2"/>
    </source>
</evidence>
<dbReference type="GO" id="GO:0010506">
    <property type="term" value="P:regulation of autophagy"/>
    <property type="evidence" value="ECO:0007669"/>
    <property type="project" value="TreeGrafter"/>
</dbReference>
<evidence type="ECO:0000259" key="16">
    <source>
        <dbReference type="PROSITE" id="PS50178"/>
    </source>
</evidence>
<dbReference type="SUPFAM" id="SSF52799">
    <property type="entry name" value="(Phosphotyrosine protein) phosphatases II"/>
    <property type="match status" value="1"/>
</dbReference>
<evidence type="ECO:0000256" key="2">
    <source>
        <dbReference type="ARBA" id="ARBA00007471"/>
    </source>
</evidence>
<proteinExistence type="inferred from homology"/>
<name>A0A8C6YFI5_NAJNA</name>
<feature type="compositionally biased region" description="Low complexity" evidence="15">
    <location>
        <begin position="794"/>
        <end position="805"/>
    </location>
</feature>
<evidence type="ECO:0000256" key="5">
    <source>
        <dbReference type="ARBA" id="ARBA00022771"/>
    </source>
</evidence>
<dbReference type="InterPro" id="IPR011011">
    <property type="entry name" value="Znf_FYVE_PHD"/>
</dbReference>
<dbReference type="Gene3D" id="3.90.190.10">
    <property type="entry name" value="Protein tyrosine phosphatase superfamily"/>
    <property type="match status" value="1"/>
</dbReference>
<dbReference type="SMART" id="SM00064">
    <property type="entry name" value="FYVE"/>
    <property type="match status" value="1"/>
</dbReference>
<comment type="similarity">
    <text evidence="2">Belongs to the protein-tyrosine phosphatase family. Non-receptor class myotubularin subfamily.</text>
</comment>
<dbReference type="PANTHER" id="PTHR10807">
    <property type="entry name" value="MYOTUBULARIN-RELATED"/>
    <property type="match status" value="1"/>
</dbReference>
<dbReference type="Ensembl" id="ENSNNAT00000029383.1">
    <property type="protein sequence ID" value="ENSNNAP00000028045.1"/>
    <property type="gene ID" value="ENSNNAG00000017574.1"/>
</dbReference>
<dbReference type="Gene3D" id="3.30.40.10">
    <property type="entry name" value="Zinc/RING finger domain, C3HC4 (zinc finger)"/>
    <property type="match status" value="1"/>
</dbReference>
<keyword evidence="19" id="KW-1185">Reference proteome</keyword>
<keyword evidence="4" id="KW-0479">Metal-binding</keyword>
<feature type="domain" description="FYVE-type" evidence="16">
    <location>
        <begin position="978"/>
        <end position="1038"/>
    </location>
</feature>
<keyword evidence="6" id="KW-0378">Hydrolase</keyword>
<dbReference type="InterPro" id="IPR000306">
    <property type="entry name" value="Znf_FYVE"/>
</dbReference>
<dbReference type="GO" id="GO:0004438">
    <property type="term" value="F:phosphatidylinositol-3-phosphate phosphatase activity"/>
    <property type="evidence" value="ECO:0007669"/>
    <property type="project" value="TreeGrafter"/>
</dbReference>
<evidence type="ECO:0000256" key="9">
    <source>
        <dbReference type="ARBA" id="ARBA00023136"/>
    </source>
</evidence>
<dbReference type="GO" id="GO:0004722">
    <property type="term" value="F:protein serine/threonine phosphatase activity"/>
    <property type="evidence" value="ECO:0007669"/>
    <property type="project" value="UniProtKB-ARBA"/>
</dbReference>
<dbReference type="Pfam" id="PF06602">
    <property type="entry name" value="Myotub-related"/>
    <property type="match status" value="1"/>
</dbReference>
<comment type="subcellular location">
    <subcellularLocation>
        <location evidence="1">Membrane</location>
    </subcellularLocation>
</comment>
<reference evidence="18" key="1">
    <citation type="submission" date="2025-08" db="UniProtKB">
        <authorList>
            <consortium name="Ensembl"/>
        </authorList>
    </citation>
    <scope>IDENTIFICATION</scope>
</reference>
<dbReference type="SMART" id="SM00404">
    <property type="entry name" value="PTPc_motif"/>
    <property type="match status" value="1"/>
</dbReference>
<dbReference type="GeneTree" id="ENSGT00940000157272"/>
<dbReference type="InterPro" id="IPR003595">
    <property type="entry name" value="Tyr_Pase_cat"/>
</dbReference>
<dbReference type="PROSITE" id="PS00383">
    <property type="entry name" value="TYR_PHOSPHATASE_1"/>
    <property type="match status" value="1"/>
</dbReference>
<accession>A0A8C6YFI5</accession>
<dbReference type="InterPro" id="IPR013083">
    <property type="entry name" value="Znf_RING/FYVE/PHD"/>
</dbReference>
<dbReference type="Proteomes" id="UP000694559">
    <property type="component" value="Unplaced"/>
</dbReference>
<dbReference type="GO" id="GO:0046474">
    <property type="term" value="P:glycerophospholipid biosynthetic process"/>
    <property type="evidence" value="ECO:0007669"/>
    <property type="project" value="UniProtKB-ARBA"/>
</dbReference>
<dbReference type="CDD" id="cd15732">
    <property type="entry name" value="FYVE_MTMR3"/>
    <property type="match status" value="1"/>
</dbReference>
<dbReference type="OrthoDB" id="271628at2759"/>
<dbReference type="InterPro" id="IPR010569">
    <property type="entry name" value="Myotubularin-like_Pase_dom"/>
</dbReference>
<dbReference type="GO" id="GO:0016020">
    <property type="term" value="C:membrane"/>
    <property type="evidence" value="ECO:0007669"/>
    <property type="project" value="UniProtKB-SubCell"/>
</dbReference>
<organism evidence="18 19">
    <name type="scientific">Naja naja</name>
    <name type="common">Indian cobra</name>
    <dbReference type="NCBI Taxonomy" id="35670"/>
    <lineage>
        <taxon>Eukaryota</taxon>
        <taxon>Metazoa</taxon>
        <taxon>Chordata</taxon>
        <taxon>Craniata</taxon>
        <taxon>Vertebrata</taxon>
        <taxon>Euteleostomi</taxon>
        <taxon>Lepidosauria</taxon>
        <taxon>Squamata</taxon>
        <taxon>Bifurcata</taxon>
        <taxon>Unidentata</taxon>
        <taxon>Episquamata</taxon>
        <taxon>Toxicofera</taxon>
        <taxon>Serpentes</taxon>
        <taxon>Colubroidea</taxon>
        <taxon>Elapidae</taxon>
        <taxon>Elapinae</taxon>
        <taxon>Naja</taxon>
    </lineage>
</organism>
<evidence type="ECO:0000256" key="14">
    <source>
        <dbReference type="SAM" id="Coils"/>
    </source>
</evidence>
<evidence type="ECO:0000256" key="7">
    <source>
        <dbReference type="ARBA" id="ARBA00022833"/>
    </source>
</evidence>
<evidence type="ECO:0000256" key="11">
    <source>
        <dbReference type="PIRSR" id="PIRSR630564-1"/>
    </source>
</evidence>
<evidence type="ECO:0000256" key="3">
    <source>
        <dbReference type="ARBA" id="ARBA00012903"/>
    </source>
</evidence>
<keyword evidence="14" id="KW-0175">Coiled coil</keyword>
<evidence type="ECO:0000313" key="19">
    <source>
        <dbReference type="Proteomes" id="UP000694559"/>
    </source>
</evidence>
<feature type="region of interest" description="Disordered" evidence="15">
    <location>
        <begin position="671"/>
        <end position="854"/>
    </location>
</feature>
<evidence type="ECO:0000256" key="4">
    <source>
        <dbReference type="ARBA" id="ARBA00022723"/>
    </source>
</evidence>
<dbReference type="InterPro" id="IPR017455">
    <property type="entry name" value="Znf_FYVE-rel"/>
</dbReference>
<keyword evidence="7" id="KW-0862">Zinc</keyword>
<feature type="active site" description="Phosphocysteine intermediate" evidence="11">
    <location>
        <position position="401"/>
    </location>
</feature>
<evidence type="ECO:0000256" key="15">
    <source>
        <dbReference type="SAM" id="MobiDB-lite"/>
    </source>
</evidence>
<reference evidence="18" key="2">
    <citation type="submission" date="2025-09" db="UniProtKB">
        <authorList>
            <consortium name="Ensembl"/>
        </authorList>
    </citation>
    <scope>IDENTIFICATION</scope>
</reference>
<dbReference type="GO" id="GO:0008270">
    <property type="term" value="F:zinc ion binding"/>
    <property type="evidence" value="ECO:0007669"/>
    <property type="project" value="UniProtKB-KW"/>
</dbReference>
<dbReference type="SUPFAM" id="SSF50729">
    <property type="entry name" value="PH domain-like"/>
    <property type="match status" value="1"/>
</dbReference>
<feature type="compositionally biased region" description="Polar residues" evidence="15">
    <location>
        <begin position="823"/>
        <end position="833"/>
    </location>
</feature>
<evidence type="ECO:0000256" key="8">
    <source>
        <dbReference type="ARBA" id="ARBA00023098"/>
    </source>
</evidence>
<dbReference type="PANTHER" id="PTHR10807:SF66">
    <property type="entry name" value="MYOTUBULARIN-RELATED PROTEIN 3"/>
    <property type="match status" value="1"/>
</dbReference>
<evidence type="ECO:0000256" key="6">
    <source>
        <dbReference type="ARBA" id="ARBA00022801"/>
    </source>
</evidence>
<dbReference type="GO" id="GO:0046856">
    <property type="term" value="P:phosphatidylinositol dephosphorylation"/>
    <property type="evidence" value="ECO:0007669"/>
    <property type="project" value="UniProtKB-ARBA"/>
</dbReference>
<feature type="compositionally biased region" description="Polar residues" evidence="15">
    <location>
        <begin position="602"/>
        <end position="624"/>
    </location>
</feature>